<dbReference type="Pfam" id="PF00153">
    <property type="entry name" value="Mito_carr"/>
    <property type="match status" value="2"/>
</dbReference>
<accession>A0A1W4WAE0</accession>
<keyword evidence="8 9" id="KW-0472">Membrane</keyword>
<comment type="subcellular location">
    <subcellularLocation>
        <location evidence="1">Mitochondrion outer membrane</location>
        <topology evidence="1">Multi-pass membrane protein</topology>
    </subcellularLocation>
</comment>
<evidence type="ECO:0000256" key="5">
    <source>
        <dbReference type="ARBA" id="ARBA00022787"/>
    </source>
</evidence>
<keyword evidence="10" id="KW-0813">Transport</keyword>
<dbReference type="Gene3D" id="1.50.40.10">
    <property type="entry name" value="Mitochondrial carrier domain"/>
    <property type="match status" value="1"/>
</dbReference>
<keyword evidence="3 9" id="KW-0812">Transmembrane</keyword>
<dbReference type="GeneID" id="108734082"/>
<evidence type="ECO:0000256" key="4">
    <source>
        <dbReference type="ARBA" id="ARBA00022737"/>
    </source>
</evidence>
<name>A0A1W4WAE0_AGRPL</name>
<dbReference type="AlphaFoldDB" id="A0A1W4WAE0"/>
<proteinExistence type="inferred from homology"/>
<dbReference type="PANTHER" id="PTHR10780:SF18">
    <property type="entry name" value="LD43650P"/>
    <property type="match status" value="1"/>
</dbReference>
<dbReference type="GO" id="GO:0005741">
    <property type="term" value="C:mitochondrial outer membrane"/>
    <property type="evidence" value="ECO:0007669"/>
    <property type="project" value="UniProtKB-SubCell"/>
</dbReference>
<evidence type="ECO:0000313" key="11">
    <source>
        <dbReference type="Proteomes" id="UP000192223"/>
    </source>
</evidence>
<dbReference type="PROSITE" id="PS50920">
    <property type="entry name" value="SOLCAR"/>
    <property type="match status" value="1"/>
</dbReference>
<evidence type="ECO:0000256" key="2">
    <source>
        <dbReference type="ARBA" id="ARBA00006375"/>
    </source>
</evidence>
<dbReference type="RefSeq" id="XP_025836841.1">
    <property type="nucleotide sequence ID" value="XM_025981056.1"/>
</dbReference>
<dbReference type="CTD" id="38026"/>
<sequence length="308" mass="34381">MSKPKENTWSNYALRIIVNTASHPLEYAKVLIQIGHEPIAPKSSTTLFGKPALKLPNVFQYVKYIKTTDGFYGCYRGLTPKLCGNLVSAVASQKILEKMEMDNHEPLDDEAEMNEELKRQHVINNIKRDLISRTTAIIVSHPFHVISIRMMAQFVGQETKYNGLFTSIVEVYRENGIGGFFSGLIPRVLGDALSIVLAHVLSYLVNTYVFDEKDLHMYTTATMSFIASAITYPFQVVSNCMAVTGSGLKAGMPPNMPIYSSWIDCWQHLSAEHQLKRGSSLLVRYYSGPQIIIGGRAVPVASTPLKMK</sequence>
<evidence type="ECO:0000256" key="7">
    <source>
        <dbReference type="ARBA" id="ARBA00023128"/>
    </source>
</evidence>
<dbReference type="RefSeq" id="XP_018320984.1">
    <property type="nucleotide sequence ID" value="XM_018465482.2"/>
</dbReference>
<organism evidence="11 12">
    <name type="scientific">Agrilus planipennis</name>
    <name type="common">Emerald ash borer</name>
    <name type="synonym">Agrilus marcopoli</name>
    <dbReference type="NCBI Taxonomy" id="224129"/>
    <lineage>
        <taxon>Eukaryota</taxon>
        <taxon>Metazoa</taxon>
        <taxon>Ecdysozoa</taxon>
        <taxon>Arthropoda</taxon>
        <taxon>Hexapoda</taxon>
        <taxon>Insecta</taxon>
        <taxon>Pterygota</taxon>
        <taxon>Neoptera</taxon>
        <taxon>Endopterygota</taxon>
        <taxon>Coleoptera</taxon>
        <taxon>Polyphaga</taxon>
        <taxon>Elateriformia</taxon>
        <taxon>Buprestoidea</taxon>
        <taxon>Buprestidae</taxon>
        <taxon>Agrilinae</taxon>
        <taxon>Agrilus</taxon>
    </lineage>
</organism>
<dbReference type="KEGG" id="apln:108734082"/>
<feature type="repeat" description="Solcar" evidence="9">
    <location>
        <begin position="120"/>
        <end position="208"/>
    </location>
</feature>
<evidence type="ECO:0000256" key="1">
    <source>
        <dbReference type="ARBA" id="ARBA00004374"/>
    </source>
</evidence>
<dbReference type="STRING" id="224129.A0A1W4WAE0"/>
<dbReference type="InterPro" id="IPR023395">
    <property type="entry name" value="MCP_dom_sf"/>
</dbReference>
<keyword evidence="6" id="KW-1133">Transmembrane helix</keyword>
<keyword evidence="4" id="KW-0677">Repeat</keyword>
<dbReference type="Proteomes" id="UP000192223">
    <property type="component" value="Unplaced"/>
</dbReference>
<keyword evidence="7" id="KW-0496">Mitochondrion</keyword>
<reference evidence="12 13" key="1">
    <citation type="submission" date="2025-04" db="UniProtKB">
        <authorList>
            <consortium name="RefSeq"/>
        </authorList>
    </citation>
    <scope>IDENTIFICATION</scope>
    <source>
        <tissue evidence="12 13">Entire body</tissue>
    </source>
</reference>
<dbReference type="SUPFAM" id="SSF103506">
    <property type="entry name" value="Mitochondrial carrier"/>
    <property type="match status" value="1"/>
</dbReference>
<gene>
    <name evidence="12 13" type="primary">LOC108734082</name>
</gene>
<evidence type="ECO:0000313" key="12">
    <source>
        <dbReference type="RefSeq" id="XP_018320984.1"/>
    </source>
</evidence>
<keyword evidence="5" id="KW-1000">Mitochondrion outer membrane</keyword>
<dbReference type="PANTHER" id="PTHR10780">
    <property type="entry name" value="MITOCHONDRIAL CARRIER HOMOLOG"/>
    <property type="match status" value="1"/>
</dbReference>
<evidence type="ECO:0000256" key="9">
    <source>
        <dbReference type="PROSITE-ProRule" id="PRU00282"/>
    </source>
</evidence>
<evidence type="ECO:0000256" key="10">
    <source>
        <dbReference type="RuleBase" id="RU000488"/>
    </source>
</evidence>
<dbReference type="OrthoDB" id="10253709at2759"/>
<evidence type="ECO:0000256" key="6">
    <source>
        <dbReference type="ARBA" id="ARBA00022989"/>
    </source>
</evidence>
<comment type="similarity">
    <text evidence="2 10">Belongs to the mitochondrial carrier (TC 2.A.29) family.</text>
</comment>
<protein>
    <submittedName>
        <fullName evidence="12 13">Mitochondrial carrier homolog 2</fullName>
    </submittedName>
</protein>
<evidence type="ECO:0000256" key="8">
    <source>
        <dbReference type="ARBA" id="ARBA00023136"/>
    </source>
</evidence>
<evidence type="ECO:0000313" key="13">
    <source>
        <dbReference type="RefSeq" id="XP_025836841.1"/>
    </source>
</evidence>
<keyword evidence="11" id="KW-1185">Reference proteome</keyword>
<evidence type="ECO:0000256" key="3">
    <source>
        <dbReference type="ARBA" id="ARBA00022692"/>
    </source>
</evidence>
<dbReference type="InterPro" id="IPR018108">
    <property type="entry name" value="MCP_transmembrane"/>
</dbReference>